<dbReference type="Proteomes" id="UP001597079">
    <property type="component" value="Unassembled WGS sequence"/>
</dbReference>
<dbReference type="InterPro" id="IPR016181">
    <property type="entry name" value="Acyl_CoA_acyltransferase"/>
</dbReference>
<protein>
    <recommendedName>
        <fullName evidence="3">N-acetyltransferase domain-containing protein</fullName>
    </recommendedName>
</protein>
<evidence type="ECO:0008006" key="3">
    <source>
        <dbReference type="Google" id="ProtNLM"/>
    </source>
</evidence>
<evidence type="ECO:0000313" key="2">
    <source>
        <dbReference type="Proteomes" id="UP001597079"/>
    </source>
</evidence>
<evidence type="ECO:0000313" key="1">
    <source>
        <dbReference type="EMBL" id="MFD1675935.1"/>
    </source>
</evidence>
<name>A0ABW4JKD1_9BACL</name>
<accession>A0ABW4JKD1</accession>
<dbReference type="Gene3D" id="3.40.630.30">
    <property type="match status" value="1"/>
</dbReference>
<dbReference type="RefSeq" id="WP_377943815.1">
    <property type="nucleotide sequence ID" value="NZ_JBHUCX010000035.1"/>
</dbReference>
<comment type="caution">
    <text evidence="1">The sequence shown here is derived from an EMBL/GenBank/DDBJ whole genome shotgun (WGS) entry which is preliminary data.</text>
</comment>
<organism evidence="1 2">
    <name type="scientific">Alicyclobacillus fodiniaquatilis</name>
    <dbReference type="NCBI Taxonomy" id="1661150"/>
    <lineage>
        <taxon>Bacteria</taxon>
        <taxon>Bacillati</taxon>
        <taxon>Bacillota</taxon>
        <taxon>Bacilli</taxon>
        <taxon>Bacillales</taxon>
        <taxon>Alicyclobacillaceae</taxon>
        <taxon>Alicyclobacillus</taxon>
    </lineage>
</organism>
<dbReference type="SUPFAM" id="SSF55729">
    <property type="entry name" value="Acyl-CoA N-acyltransferases (Nat)"/>
    <property type="match status" value="1"/>
</dbReference>
<reference evidence="2" key="1">
    <citation type="journal article" date="2019" name="Int. J. Syst. Evol. Microbiol.">
        <title>The Global Catalogue of Microorganisms (GCM) 10K type strain sequencing project: providing services to taxonomists for standard genome sequencing and annotation.</title>
        <authorList>
            <consortium name="The Broad Institute Genomics Platform"/>
            <consortium name="The Broad Institute Genome Sequencing Center for Infectious Disease"/>
            <person name="Wu L."/>
            <person name="Ma J."/>
        </authorList>
    </citation>
    <scope>NUCLEOTIDE SEQUENCE [LARGE SCALE GENOMIC DNA]</scope>
    <source>
        <strain evidence="2">CGMCC 1.12286</strain>
    </source>
</reference>
<proteinExistence type="predicted"/>
<sequence length="157" mass="18552">MSEFTLRWLPDKRMYRELRRIAKSWPQHQQESMDNLGLILYETWSAVQRWQPFPSVCVLSCNDECVGVLCGFLWPRQGAFRIQHIVIAQPSRHDREQYREIQHKLVEAAIDFSQENGYHGWVSCAPEEKDAPMWTKLGFRLDVDGLTYRRMGYFAGL</sequence>
<dbReference type="EMBL" id="JBHUCX010000035">
    <property type="protein sequence ID" value="MFD1675935.1"/>
    <property type="molecule type" value="Genomic_DNA"/>
</dbReference>
<gene>
    <name evidence="1" type="ORF">ACFSB2_14620</name>
</gene>
<keyword evidence="2" id="KW-1185">Reference proteome</keyword>